<dbReference type="RefSeq" id="WP_243994927.1">
    <property type="nucleotide sequence ID" value="NZ_JALHLE010000023.1"/>
</dbReference>
<sequence>MQEQSQDRDVDRPFLRQWPLKHVLRWFDRILMQDVNGDLACVFILDGKYDHSWRRGAQFSVEKNFGKFGAEVFRVGVLHWSSLQRRDEQCFKRFEFALQVPVDKPDYHAWLSCDFLDAGTRPLLF</sequence>
<reference evidence="1" key="1">
    <citation type="submission" date="2022-03" db="EMBL/GenBank/DDBJ databases">
        <title>Identification of a novel bacterium isolated from mangrove sediments.</title>
        <authorList>
            <person name="Pan X."/>
        </authorList>
    </citation>
    <scope>NUCLEOTIDE SEQUENCE</scope>
    <source>
        <strain evidence="1">B2580</strain>
    </source>
</reference>
<protein>
    <submittedName>
        <fullName evidence="1">Uncharacterized protein</fullName>
    </submittedName>
</protein>
<dbReference type="Proteomes" id="UP001162880">
    <property type="component" value="Unassembled WGS sequence"/>
</dbReference>
<name>A0ABT0B4S1_9SPHN</name>
<evidence type="ECO:0000313" key="2">
    <source>
        <dbReference type="Proteomes" id="UP001162880"/>
    </source>
</evidence>
<gene>
    <name evidence="1" type="ORF">MTR64_14715</name>
</gene>
<comment type="caution">
    <text evidence="1">The sequence shown here is derived from an EMBL/GenBank/DDBJ whole genome shotgun (WGS) entry which is preliminary data.</text>
</comment>
<organism evidence="1 2">
    <name type="scientific">Novosphingobium album</name>
    <name type="common">ex Hu et al. 2023</name>
    <dbReference type="NCBI Taxonomy" id="2930093"/>
    <lineage>
        <taxon>Bacteria</taxon>
        <taxon>Pseudomonadati</taxon>
        <taxon>Pseudomonadota</taxon>
        <taxon>Alphaproteobacteria</taxon>
        <taxon>Sphingomonadales</taxon>
        <taxon>Sphingomonadaceae</taxon>
        <taxon>Novosphingobium</taxon>
    </lineage>
</organism>
<accession>A0ABT0B4S1</accession>
<evidence type="ECO:0000313" key="1">
    <source>
        <dbReference type="EMBL" id="MCJ2179819.1"/>
    </source>
</evidence>
<dbReference type="EMBL" id="JALHLE010000023">
    <property type="protein sequence ID" value="MCJ2179819.1"/>
    <property type="molecule type" value="Genomic_DNA"/>
</dbReference>
<proteinExistence type="predicted"/>
<keyword evidence="2" id="KW-1185">Reference proteome</keyword>